<accession>A0ACD0P266</accession>
<sequence length="594" mass="62417">MPIDFKKALNVNDPKWDSVKSTYKKVETGAWKALDPIGKWSNKTAGRLGAESFWPTNLALEIDKAARILRTFTTNGAQVELNPNDPSSAAALAGGEDSVFVPPSAEASKNDKKGKKGKEKNYDDRKTQKVIRKISPKVLQKAQGLAIFTVFRTGFGFSGASGSGVVISRLPDGSWGPPSGLLIHTIGWGFLIGLDIYDVVLVLRTQKAVDAFKHPKFSLGGELSVTAGPVGNGAMIDSGIEAAPCWSYVKSKGFYAGVQLDGNIILKRDDENARFYGTPGVSVSDILNGNIVSPPAACIPLWQTIYAAEGRPQIMGTDRIPQGGTPGDLVMTEEDMKNASAAAEAENSQAGTAAGGGQSETQNHAVPSPVASGGLGSVSGSIRRVPPPFDGQSPMASSAPSASGGLPLSVPAPEPNTGIGATVQQGEQAPYDDLPPDYDFATTPVNAPGGKAIHDPIPADDGHDRRESNTAANDAPPSLEALTIGNESAEEEKERLRREYEARDSAAASNSASASNGDPPPLPGLDQVGGIPQQVEAMYSFDGEEEGDLPFQVGEVIHVLGKEDEMWWMGEIKGQNGSGKVRVGIFPANYTKAL</sequence>
<gene>
    <name evidence="1" type="ORF">IE53DRAFT_373735</name>
</gene>
<organism evidence="1 2">
    <name type="scientific">Violaceomyces palustris</name>
    <dbReference type="NCBI Taxonomy" id="1673888"/>
    <lineage>
        <taxon>Eukaryota</taxon>
        <taxon>Fungi</taxon>
        <taxon>Dikarya</taxon>
        <taxon>Basidiomycota</taxon>
        <taxon>Ustilaginomycotina</taxon>
        <taxon>Ustilaginomycetes</taxon>
        <taxon>Violaceomycetales</taxon>
        <taxon>Violaceomycetaceae</taxon>
        <taxon>Violaceomyces</taxon>
    </lineage>
</organism>
<reference evidence="1 2" key="1">
    <citation type="journal article" date="2018" name="Mol. Biol. Evol.">
        <title>Broad Genomic Sampling Reveals a Smut Pathogenic Ancestry of the Fungal Clade Ustilaginomycotina.</title>
        <authorList>
            <person name="Kijpornyongpan T."/>
            <person name="Mondo S.J."/>
            <person name="Barry K."/>
            <person name="Sandor L."/>
            <person name="Lee J."/>
            <person name="Lipzen A."/>
            <person name="Pangilinan J."/>
            <person name="LaButti K."/>
            <person name="Hainaut M."/>
            <person name="Henrissat B."/>
            <person name="Grigoriev I.V."/>
            <person name="Spatafora J.W."/>
            <person name="Aime M.C."/>
        </authorList>
    </citation>
    <scope>NUCLEOTIDE SEQUENCE [LARGE SCALE GENOMIC DNA]</scope>
    <source>
        <strain evidence="1 2">SA 807</strain>
    </source>
</reference>
<protein>
    <submittedName>
        <fullName evidence="1">DUF500-domain-containing protein</fullName>
    </submittedName>
</protein>
<proteinExistence type="predicted"/>
<dbReference type="EMBL" id="KZ819796">
    <property type="protein sequence ID" value="PWN52107.1"/>
    <property type="molecule type" value="Genomic_DNA"/>
</dbReference>
<evidence type="ECO:0000313" key="2">
    <source>
        <dbReference type="Proteomes" id="UP000245626"/>
    </source>
</evidence>
<evidence type="ECO:0000313" key="1">
    <source>
        <dbReference type="EMBL" id="PWN52107.1"/>
    </source>
</evidence>
<name>A0ACD0P266_9BASI</name>
<dbReference type="Proteomes" id="UP000245626">
    <property type="component" value="Unassembled WGS sequence"/>
</dbReference>
<keyword evidence="2" id="KW-1185">Reference proteome</keyword>